<gene>
    <name evidence="1" type="ORF">G6F50_017072</name>
</gene>
<evidence type="ECO:0000313" key="2">
    <source>
        <dbReference type="Proteomes" id="UP000740926"/>
    </source>
</evidence>
<name>A0A9P7C135_9FUNG</name>
<evidence type="ECO:0000313" key="1">
    <source>
        <dbReference type="EMBL" id="KAG1530810.1"/>
    </source>
</evidence>
<dbReference type="AlphaFoldDB" id="A0A9P7C135"/>
<proteinExistence type="predicted"/>
<sequence>MAPPTVVFPPTLNTRLPLLRATGVDGGRAGIGVVAGQGQRAAARLGQATAASDGSAQRGVAGHAGHQRAIVGDVTDDGTRCSAVTQLQRATGIDGGAAGVGHRCR</sequence>
<organism evidence="1 2">
    <name type="scientific">Rhizopus delemar</name>
    <dbReference type="NCBI Taxonomy" id="936053"/>
    <lineage>
        <taxon>Eukaryota</taxon>
        <taxon>Fungi</taxon>
        <taxon>Fungi incertae sedis</taxon>
        <taxon>Mucoromycota</taxon>
        <taxon>Mucoromycotina</taxon>
        <taxon>Mucoromycetes</taxon>
        <taxon>Mucorales</taxon>
        <taxon>Mucorineae</taxon>
        <taxon>Rhizopodaceae</taxon>
        <taxon>Rhizopus</taxon>
    </lineage>
</organism>
<keyword evidence="2" id="KW-1185">Reference proteome</keyword>
<dbReference type="EMBL" id="JAANIU010011809">
    <property type="protein sequence ID" value="KAG1530810.1"/>
    <property type="molecule type" value="Genomic_DNA"/>
</dbReference>
<accession>A0A9P7C135</accession>
<protein>
    <submittedName>
        <fullName evidence="1">Uncharacterized protein</fullName>
    </submittedName>
</protein>
<reference evidence="1 2" key="1">
    <citation type="journal article" date="2020" name="Microb. Genom.">
        <title>Genetic diversity of clinical and environmental Mucorales isolates obtained from an investigation of mucormycosis cases among solid organ transplant recipients.</title>
        <authorList>
            <person name="Nguyen M.H."/>
            <person name="Kaul D."/>
            <person name="Muto C."/>
            <person name="Cheng S.J."/>
            <person name="Richter R.A."/>
            <person name="Bruno V.M."/>
            <person name="Liu G."/>
            <person name="Beyhan S."/>
            <person name="Sundermann A.J."/>
            <person name="Mounaud S."/>
            <person name="Pasculle A.W."/>
            <person name="Nierman W.C."/>
            <person name="Driscoll E."/>
            <person name="Cumbie R."/>
            <person name="Clancy C.J."/>
            <person name="Dupont C.L."/>
        </authorList>
    </citation>
    <scope>NUCLEOTIDE SEQUENCE [LARGE SCALE GENOMIC DNA]</scope>
    <source>
        <strain evidence="1 2">GL24</strain>
    </source>
</reference>
<dbReference type="Proteomes" id="UP000740926">
    <property type="component" value="Unassembled WGS sequence"/>
</dbReference>
<comment type="caution">
    <text evidence="1">The sequence shown here is derived from an EMBL/GenBank/DDBJ whole genome shotgun (WGS) entry which is preliminary data.</text>
</comment>